<comment type="caution">
    <text evidence="1">The sequence shown here is derived from an EMBL/GenBank/DDBJ whole genome shotgun (WGS) entry which is preliminary data.</text>
</comment>
<proteinExistence type="predicted"/>
<dbReference type="Proteomes" id="UP001055811">
    <property type="component" value="Linkage Group LG03"/>
</dbReference>
<evidence type="ECO:0000313" key="2">
    <source>
        <dbReference type="Proteomes" id="UP001055811"/>
    </source>
</evidence>
<keyword evidence="2" id="KW-1185">Reference proteome</keyword>
<sequence length="86" mass="9741">MEARVKKKLIKDGVPLSETTPCNSWGVTFHVCVALREEWYTMLLILPFRLCIGKRKSDIVPNEVAVKFTGSAIPSYLLFTIFLVPI</sequence>
<name>A0ACB9FC73_CICIN</name>
<reference evidence="2" key="1">
    <citation type="journal article" date="2022" name="Mol. Ecol. Resour.">
        <title>The genomes of chicory, endive, great burdock and yacon provide insights into Asteraceae palaeo-polyploidization history and plant inulin production.</title>
        <authorList>
            <person name="Fan W."/>
            <person name="Wang S."/>
            <person name="Wang H."/>
            <person name="Wang A."/>
            <person name="Jiang F."/>
            <person name="Liu H."/>
            <person name="Zhao H."/>
            <person name="Xu D."/>
            <person name="Zhang Y."/>
        </authorList>
    </citation>
    <scope>NUCLEOTIDE SEQUENCE [LARGE SCALE GENOMIC DNA]</scope>
    <source>
        <strain evidence="2">cv. Punajuju</strain>
    </source>
</reference>
<gene>
    <name evidence="1" type="ORF">L2E82_19419</name>
</gene>
<organism evidence="1 2">
    <name type="scientific">Cichorium intybus</name>
    <name type="common">Chicory</name>
    <dbReference type="NCBI Taxonomy" id="13427"/>
    <lineage>
        <taxon>Eukaryota</taxon>
        <taxon>Viridiplantae</taxon>
        <taxon>Streptophyta</taxon>
        <taxon>Embryophyta</taxon>
        <taxon>Tracheophyta</taxon>
        <taxon>Spermatophyta</taxon>
        <taxon>Magnoliopsida</taxon>
        <taxon>eudicotyledons</taxon>
        <taxon>Gunneridae</taxon>
        <taxon>Pentapetalae</taxon>
        <taxon>asterids</taxon>
        <taxon>campanulids</taxon>
        <taxon>Asterales</taxon>
        <taxon>Asteraceae</taxon>
        <taxon>Cichorioideae</taxon>
        <taxon>Cichorieae</taxon>
        <taxon>Cichoriinae</taxon>
        <taxon>Cichorium</taxon>
    </lineage>
</organism>
<reference evidence="1 2" key="2">
    <citation type="journal article" date="2022" name="Mol. Ecol. Resour.">
        <title>The genomes of chicory, endive, great burdock and yacon provide insights into Asteraceae paleo-polyploidization history and plant inulin production.</title>
        <authorList>
            <person name="Fan W."/>
            <person name="Wang S."/>
            <person name="Wang H."/>
            <person name="Wang A."/>
            <person name="Jiang F."/>
            <person name="Liu H."/>
            <person name="Zhao H."/>
            <person name="Xu D."/>
            <person name="Zhang Y."/>
        </authorList>
    </citation>
    <scope>NUCLEOTIDE SEQUENCE [LARGE SCALE GENOMIC DNA]</scope>
    <source>
        <strain evidence="2">cv. Punajuju</strain>
        <tissue evidence="1">Leaves</tissue>
    </source>
</reference>
<accession>A0ACB9FC73</accession>
<dbReference type="EMBL" id="CM042011">
    <property type="protein sequence ID" value="KAI3768591.1"/>
    <property type="molecule type" value="Genomic_DNA"/>
</dbReference>
<evidence type="ECO:0000313" key="1">
    <source>
        <dbReference type="EMBL" id="KAI3768591.1"/>
    </source>
</evidence>
<protein>
    <submittedName>
        <fullName evidence="1">Uncharacterized protein</fullName>
    </submittedName>
</protein>